<dbReference type="KEGG" id="mbak:MSBR3_0737"/>
<organism evidence="2 3">
    <name type="scientific">Methanosarcina barkeri 3</name>
    <dbReference type="NCBI Taxonomy" id="1434107"/>
    <lineage>
        <taxon>Archaea</taxon>
        <taxon>Methanobacteriati</taxon>
        <taxon>Methanobacteriota</taxon>
        <taxon>Stenosarchaea group</taxon>
        <taxon>Methanomicrobia</taxon>
        <taxon>Methanosarcinales</taxon>
        <taxon>Methanosarcinaceae</taxon>
        <taxon>Methanosarcina</taxon>
    </lineage>
</organism>
<dbReference type="PATRIC" id="fig|1434107.4.peg.980"/>
<dbReference type="InterPro" id="IPR039022">
    <property type="entry name" value="KaiB-like"/>
</dbReference>
<name>A0A0E3WW65_METBA</name>
<dbReference type="AlphaFoldDB" id="A0A0E3WW65"/>
<dbReference type="STRING" id="1434107.MSBR3_0737"/>
<dbReference type="Pfam" id="PF07689">
    <property type="entry name" value="KaiB"/>
    <property type="match status" value="1"/>
</dbReference>
<dbReference type="CDD" id="cd02978">
    <property type="entry name" value="KaiB_like"/>
    <property type="match status" value="1"/>
</dbReference>
<feature type="domain" description="KaiB" evidence="1">
    <location>
        <begin position="34"/>
        <end position="115"/>
    </location>
</feature>
<dbReference type="OrthoDB" id="116469at2157"/>
<dbReference type="GeneID" id="24788225"/>
<keyword evidence="3" id="KW-1185">Reference proteome</keyword>
<dbReference type="SUPFAM" id="SSF52833">
    <property type="entry name" value="Thioredoxin-like"/>
    <property type="match status" value="1"/>
</dbReference>
<dbReference type="RefSeq" id="WP_048106620.1">
    <property type="nucleotide sequence ID" value="NZ_CP009517.1"/>
</dbReference>
<dbReference type="PANTHER" id="PTHR41709">
    <property type="entry name" value="KAIB-LIKE PROTEIN 1"/>
    <property type="match status" value="1"/>
</dbReference>
<evidence type="ECO:0000259" key="1">
    <source>
        <dbReference type="SMART" id="SM01248"/>
    </source>
</evidence>
<dbReference type="GO" id="GO:0048511">
    <property type="term" value="P:rhythmic process"/>
    <property type="evidence" value="ECO:0007669"/>
    <property type="project" value="InterPro"/>
</dbReference>
<dbReference type="Gene3D" id="3.40.30.10">
    <property type="entry name" value="Glutaredoxin"/>
    <property type="match status" value="1"/>
</dbReference>
<reference evidence="2" key="1">
    <citation type="submission" date="2014-07" db="EMBL/GenBank/DDBJ databases">
        <title>Methanogenic archaea and the global carbon cycle.</title>
        <authorList>
            <person name="Henriksen J.R."/>
            <person name="Luke J."/>
            <person name="Reinhart S."/>
            <person name="Benedict M.N."/>
            <person name="Youngblut N.D."/>
            <person name="Metcalf M.E."/>
            <person name="Whitaker R.J."/>
            <person name="Metcalf W.W."/>
        </authorList>
    </citation>
    <scope>NUCLEOTIDE SEQUENCE [LARGE SCALE GENOMIC DNA]</scope>
    <source>
        <strain evidence="2">3</strain>
    </source>
</reference>
<evidence type="ECO:0000313" key="2">
    <source>
        <dbReference type="EMBL" id="AKB81315.1"/>
    </source>
</evidence>
<evidence type="ECO:0000313" key="3">
    <source>
        <dbReference type="Proteomes" id="UP000033066"/>
    </source>
</evidence>
<sequence length="122" mass="13862">MTRKEENKTSDVKDSTTAFEEALTRNEEGKYILHLYVAGMGPKSVQAIENIKRICEEYLPGRYQLEVIDIYQYPIFAKDGQIVAAPTLIKELPPPLRKLIGSMADTERVLVGMDLKFKADKK</sequence>
<dbReference type="EMBL" id="CP009517">
    <property type="protein sequence ID" value="AKB81315.1"/>
    <property type="molecule type" value="Genomic_DNA"/>
</dbReference>
<dbReference type="Proteomes" id="UP000033066">
    <property type="component" value="Chromosome"/>
</dbReference>
<accession>A0A0E3WW65</accession>
<dbReference type="SMART" id="SM01248">
    <property type="entry name" value="KaiB"/>
    <property type="match status" value="1"/>
</dbReference>
<proteinExistence type="predicted"/>
<dbReference type="HOGENOM" id="CLU_144073_1_0_2"/>
<gene>
    <name evidence="2" type="ORF">MSBR3_0737</name>
</gene>
<dbReference type="InterPro" id="IPR036249">
    <property type="entry name" value="Thioredoxin-like_sf"/>
</dbReference>
<dbReference type="PANTHER" id="PTHR41709:SF2">
    <property type="entry name" value="CIRCADIAN CLOCK PROTEIN KAIB2"/>
    <property type="match status" value="1"/>
</dbReference>
<protein>
    <submittedName>
        <fullName evidence="2">Circadian oscillation regulator KaiB</fullName>
    </submittedName>
</protein>
<dbReference type="InterPro" id="IPR011649">
    <property type="entry name" value="KaiB_domain"/>
</dbReference>